<sequence length="132" mass="14156">MPRKVSAIIAAVAAAAVPVLAGAPAATAATTYPTTYFSVQSDDSWYAGQITWYNRSVSLDGDLNAYGCKRAYGIAWAGITPLDERSTSTHCNNYTDQNISLAANVPGGADHVRINLTDANGKVLAYRYYYRP</sequence>
<organism evidence="2 3">
    <name type="scientific">Streptomyces rishiriensis</name>
    <dbReference type="NCBI Taxonomy" id="68264"/>
    <lineage>
        <taxon>Bacteria</taxon>
        <taxon>Bacillati</taxon>
        <taxon>Actinomycetota</taxon>
        <taxon>Actinomycetes</taxon>
        <taxon>Kitasatosporales</taxon>
        <taxon>Streptomycetaceae</taxon>
        <taxon>Streptomyces</taxon>
    </lineage>
</organism>
<evidence type="ECO:0000256" key="1">
    <source>
        <dbReference type="SAM" id="SignalP"/>
    </source>
</evidence>
<evidence type="ECO:0008006" key="4">
    <source>
        <dbReference type="Google" id="ProtNLM"/>
    </source>
</evidence>
<feature type="signal peptide" evidence="1">
    <location>
        <begin position="1"/>
        <end position="28"/>
    </location>
</feature>
<keyword evidence="1" id="KW-0732">Signal</keyword>
<dbReference type="RefSeq" id="WP_307167325.1">
    <property type="nucleotide sequence ID" value="NZ_JAUSWV010000002.1"/>
</dbReference>
<feature type="chain" id="PRO_5046706580" description="Secreted protein" evidence="1">
    <location>
        <begin position="29"/>
        <end position="132"/>
    </location>
</feature>
<protein>
    <recommendedName>
        <fullName evidence="4">Secreted protein</fullName>
    </recommendedName>
</protein>
<dbReference type="Proteomes" id="UP001230654">
    <property type="component" value="Unassembled WGS sequence"/>
</dbReference>
<evidence type="ECO:0000313" key="3">
    <source>
        <dbReference type="Proteomes" id="UP001230654"/>
    </source>
</evidence>
<reference evidence="2 3" key="1">
    <citation type="submission" date="2023-07" db="EMBL/GenBank/DDBJ databases">
        <title>Comparative genomics of wheat-associated soil bacteria to identify genetic determinants of phenazine resistance.</title>
        <authorList>
            <person name="Mouncey N."/>
        </authorList>
    </citation>
    <scope>NUCLEOTIDE SEQUENCE [LARGE SCALE GENOMIC DNA]</scope>
    <source>
        <strain evidence="2 3">B2I6</strain>
    </source>
</reference>
<comment type="caution">
    <text evidence="2">The sequence shown here is derived from an EMBL/GenBank/DDBJ whole genome shotgun (WGS) entry which is preliminary data.</text>
</comment>
<accession>A0ABU0P3X8</accession>
<dbReference type="EMBL" id="JAUSWV010000002">
    <property type="protein sequence ID" value="MDQ0585653.1"/>
    <property type="molecule type" value="Genomic_DNA"/>
</dbReference>
<gene>
    <name evidence="2" type="ORF">QF030_007831</name>
</gene>
<keyword evidence="3" id="KW-1185">Reference proteome</keyword>
<proteinExistence type="predicted"/>
<evidence type="ECO:0000313" key="2">
    <source>
        <dbReference type="EMBL" id="MDQ0585653.1"/>
    </source>
</evidence>
<name>A0ABU0P3X8_STRRH</name>